<dbReference type="EMBL" id="BK016009">
    <property type="protein sequence ID" value="DAF89390.1"/>
    <property type="molecule type" value="Genomic_DNA"/>
</dbReference>
<reference evidence="1" key="1">
    <citation type="journal article" date="2021" name="Proc. Natl. Acad. Sci. U.S.A.">
        <title>A Catalog of Tens of Thousands of Viruses from Human Metagenomes Reveals Hidden Associations with Chronic Diseases.</title>
        <authorList>
            <person name="Tisza M.J."/>
            <person name="Buck C.B."/>
        </authorList>
    </citation>
    <scope>NUCLEOTIDE SEQUENCE</scope>
    <source>
        <strain evidence="1">Ct2KA10</strain>
    </source>
</reference>
<organism evidence="1">
    <name type="scientific">Caudovirales sp. ct2KA10</name>
    <dbReference type="NCBI Taxonomy" id="2825757"/>
    <lineage>
        <taxon>Viruses</taxon>
        <taxon>Duplodnaviria</taxon>
        <taxon>Heunggongvirae</taxon>
        <taxon>Uroviricota</taxon>
        <taxon>Caudoviricetes</taxon>
    </lineage>
</organism>
<sequence length="60" mass="6939">MRKDDTLSDLELMTSPELVGCLREYFDVDYFLTTSITEDKLPSYMRGVYAVINLLERVGD</sequence>
<evidence type="ECO:0000313" key="1">
    <source>
        <dbReference type="EMBL" id="DAF89390.1"/>
    </source>
</evidence>
<protein>
    <submittedName>
        <fullName evidence="1">Uncharacterized protein</fullName>
    </submittedName>
</protein>
<name>A0A8S5U4R4_9CAUD</name>
<proteinExistence type="predicted"/>
<accession>A0A8S5U4R4</accession>